<keyword evidence="9 11" id="KW-0067">ATP-binding</keyword>
<dbReference type="Gene3D" id="3.90.1570.50">
    <property type="match status" value="1"/>
</dbReference>
<dbReference type="HOGENOM" id="CLU_015458_1_0_14"/>
<sequence length="1046" mass="122361">MEAKFNELTRVQIPAMIHLTKLGYKYYGKVCKNQIKLDPKSNILVNVFEKQLKKLNPDFDDSIETIINKINSLLNNDDLGREFYKYLVGSSPRLVDFDNIENNEFGYLAELEYKSDGHSFIPDITLFINGLPLVFVEVKKPNNLDGIQSEKDRLLDRLKKRAYKKFFNITQFMIFSNNMDYEFNNEMMPYSGAFYATIANYGENVHFNCFREQPFKGDDHYFFNNFHYLSTRQEVVDNILDDFSARSIKQSPEFETNLNILSPTHKILTSMCSKGRILFLIKYGITYVDSQKEVDGDYEVIYQKHIMRYQQMFATLAIKERLETQLKNNAPKGGTIWHAQGSGKTALAFYLHKYLTDFLQTNNMIPKFYFIVDRLDLLNQAANEFEARGLKVIKVRDKTELMKQFEQLQIVQSNTGDPEIVVVNIHKFGDYETETKIPEYNNINLQRIFIVDEAHRSYDSDGVFLANLLSKDKNAIKIALTGTPLLKSGRETKTIFGNYIHTYYYDSSIQDGYTLKIIREDVKLHYEDKTGKSNTYANAKVKRKSTNIATIYESKKYLQEFIKYIINDFIKFREIQNDESLGGMIVCETIEQAEKIQELFQEILNSWNLENNKDIKLKTGLVISNLSTNQKTVFDFKISFEIDILIVVDMLLTGFDAPRLKKMYLNKTITKHTLLQALTRVNRPYKEMKYGYVADFANIKDEYDEIVAWYRNEQEEFNQSGSYINNSDFSNIIESPDQINEKLNNAINFLSKYDTENKENFSKQIRDKTISPADLEELLKSLKNLRSLSNVVKISNIDNTNKLLDYTLFKDLNWFIDEVRRRINTINALINPHSASARDKETLLNYIDSIEFSFFKSGEYELDFASSASYKIKELMKKEITELLYKNIDKNATEYVSVYVRFYELIKKCSDNSGTNNLLSYETMMKNLQDIYKQISIINRENERLLSKYDDEKYVRVHNHICKQFLDSKNPLDENKLISLLCEIKKLIDAKLFEQVQILEHREQFLSNLASYVYDVADKNDVSFSTNILNDIVQKLCNEYTEPRSF</sequence>
<dbReference type="GO" id="GO:0009035">
    <property type="term" value="F:type I site-specific deoxyribonuclease activity"/>
    <property type="evidence" value="ECO:0007669"/>
    <property type="project" value="UniProtKB-EC"/>
</dbReference>
<dbReference type="CDD" id="cd18800">
    <property type="entry name" value="SF2_C_EcoR124I-like"/>
    <property type="match status" value="1"/>
</dbReference>
<keyword evidence="10 11" id="KW-0238">DNA-binding</keyword>
<reference evidence="13 14" key="1">
    <citation type="submission" date="2013-04" db="EMBL/GenBank/DDBJ databases">
        <authorList>
            <person name="Lin L."/>
            <person name="Zeng Z."/>
            <person name="Xie J."/>
            <person name="Luo L."/>
            <person name="Yang Z."/>
            <person name="Liang W."/>
            <person name="Lin H."/>
            <person name="Dong C."/>
            <person name="Sun Y."/>
        </authorList>
    </citation>
    <scope>NUCLEOTIDE SEQUENCE [LARGE SCALE GENOMIC DNA]</scope>
    <source>
        <strain evidence="13 14">CQ-W70</strain>
    </source>
</reference>
<evidence type="ECO:0000256" key="7">
    <source>
        <dbReference type="ARBA" id="ARBA00022759"/>
    </source>
</evidence>
<evidence type="ECO:0000256" key="1">
    <source>
        <dbReference type="ARBA" id="ARBA00000851"/>
    </source>
</evidence>
<dbReference type="NCBIfam" id="TIGR00348">
    <property type="entry name" value="hsdR"/>
    <property type="match status" value="1"/>
</dbReference>
<proteinExistence type="inferred from homology"/>
<dbReference type="Proteomes" id="UP000027182">
    <property type="component" value="Chromosome"/>
</dbReference>
<comment type="subunit">
    <text evidence="3 11">The type I restriction/modification system is composed of three polypeptides R, M and S.</text>
</comment>
<dbReference type="SMART" id="SM00487">
    <property type="entry name" value="DEXDc"/>
    <property type="match status" value="1"/>
</dbReference>
<comment type="function">
    <text evidence="11">Subunit R is required for both nuclease and ATPase activities, but not for modification.</text>
</comment>
<dbReference type="Gene3D" id="3.40.50.300">
    <property type="entry name" value="P-loop containing nucleotide triphosphate hydrolases"/>
    <property type="match status" value="2"/>
</dbReference>
<evidence type="ECO:0000256" key="4">
    <source>
        <dbReference type="ARBA" id="ARBA00022722"/>
    </source>
</evidence>
<evidence type="ECO:0000256" key="11">
    <source>
        <dbReference type="RuleBase" id="RU364115"/>
    </source>
</evidence>
<dbReference type="InterPro" id="IPR027417">
    <property type="entry name" value="P-loop_NTPase"/>
</dbReference>
<dbReference type="REBASE" id="87571">
    <property type="entry name" value="Mbo70ORF1155P"/>
</dbReference>
<dbReference type="GO" id="GO:0009307">
    <property type="term" value="P:DNA restriction-modification system"/>
    <property type="evidence" value="ECO:0007669"/>
    <property type="project" value="UniProtKB-KW"/>
</dbReference>
<dbReference type="InterPro" id="IPR051268">
    <property type="entry name" value="Type-I_R_enzyme_R_subunit"/>
</dbReference>
<dbReference type="PANTHER" id="PTHR30195:SF15">
    <property type="entry name" value="TYPE I RESTRICTION ENZYME HINDI ENDONUCLEASE SUBUNIT"/>
    <property type="match status" value="1"/>
</dbReference>
<dbReference type="GO" id="GO:0003677">
    <property type="term" value="F:DNA binding"/>
    <property type="evidence" value="ECO:0007669"/>
    <property type="project" value="UniProtKB-KW"/>
</dbReference>
<keyword evidence="5 11" id="KW-0547">Nucleotide-binding</keyword>
<evidence type="ECO:0000256" key="9">
    <source>
        <dbReference type="ARBA" id="ARBA00022840"/>
    </source>
</evidence>
<evidence type="ECO:0000256" key="5">
    <source>
        <dbReference type="ARBA" id="ARBA00022741"/>
    </source>
</evidence>
<evidence type="ECO:0000256" key="2">
    <source>
        <dbReference type="ARBA" id="ARBA00008598"/>
    </source>
</evidence>
<evidence type="ECO:0000313" key="13">
    <source>
        <dbReference type="EMBL" id="AIA33816.1"/>
    </source>
</evidence>
<dbReference type="PROSITE" id="PS51192">
    <property type="entry name" value="HELICASE_ATP_BIND_1"/>
    <property type="match status" value="1"/>
</dbReference>
<dbReference type="CDD" id="cd22332">
    <property type="entry name" value="HsdR_N"/>
    <property type="match status" value="1"/>
</dbReference>
<dbReference type="KEGG" id="mbq:K668_01150"/>
<evidence type="ECO:0000256" key="3">
    <source>
        <dbReference type="ARBA" id="ARBA00011296"/>
    </source>
</evidence>
<comment type="similarity">
    <text evidence="2 11">Belongs to the HsdR family.</text>
</comment>
<keyword evidence="7" id="KW-0255">Endonuclease</keyword>
<dbReference type="InterPro" id="IPR007409">
    <property type="entry name" value="Restrct_endonuc_type1_HsdR_N"/>
</dbReference>
<organism evidence="13 14">
    <name type="scientific">Mycoplasmopsis bovis CQ-W70</name>
    <dbReference type="NCBI Taxonomy" id="1316930"/>
    <lineage>
        <taxon>Bacteria</taxon>
        <taxon>Bacillati</taxon>
        <taxon>Mycoplasmatota</taxon>
        <taxon>Mycoplasmoidales</taxon>
        <taxon>Metamycoplasmataceae</taxon>
        <taxon>Mycoplasmopsis</taxon>
    </lineage>
</organism>
<dbReference type="Pfam" id="PF22679">
    <property type="entry name" value="T1R_D3-like"/>
    <property type="match status" value="1"/>
</dbReference>
<evidence type="ECO:0000259" key="12">
    <source>
        <dbReference type="PROSITE" id="PS51192"/>
    </source>
</evidence>
<dbReference type="InterPro" id="IPR004473">
    <property type="entry name" value="Restrct_endonuc_typeI_HsdR"/>
</dbReference>
<accession>A0A059Y824</accession>
<protein>
    <recommendedName>
        <fullName evidence="11">Type I restriction enzyme endonuclease subunit</fullName>
        <shortName evidence="11">R protein</shortName>
        <ecNumber evidence="11">3.1.21.3</ecNumber>
    </recommendedName>
</protein>
<dbReference type="PANTHER" id="PTHR30195">
    <property type="entry name" value="TYPE I SITE-SPECIFIC DEOXYRIBONUCLEASE PROTEIN SUBUNIT M AND R"/>
    <property type="match status" value="1"/>
</dbReference>
<dbReference type="RefSeq" id="WP_013954664.1">
    <property type="nucleotide sequence ID" value="NZ_CP005933.1"/>
</dbReference>
<dbReference type="SUPFAM" id="SSF52540">
    <property type="entry name" value="P-loop containing nucleoside triphosphate hydrolases"/>
    <property type="match status" value="2"/>
</dbReference>
<dbReference type="Pfam" id="PF04313">
    <property type="entry name" value="HSDR_N"/>
    <property type="match status" value="1"/>
</dbReference>
<keyword evidence="8 11" id="KW-0378">Hydrolase</keyword>
<dbReference type="AlphaFoldDB" id="A0A059Y824"/>
<comment type="catalytic activity">
    <reaction evidence="1 11">
        <text>Endonucleolytic cleavage of DNA to give random double-stranded fragments with terminal 5'-phosphates, ATP is simultaneously hydrolyzed.</text>
        <dbReference type="EC" id="3.1.21.3"/>
    </reaction>
</comment>
<dbReference type="Pfam" id="PF18766">
    <property type="entry name" value="SWI2_SNF2"/>
    <property type="match status" value="1"/>
</dbReference>
<keyword evidence="4" id="KW-0540">Nuclease</keyword>
<dbReference type="GO" id="GO:0005524">
    <property type="term" value="F:ATP binding"/>
    <property type="evidence" value="ECO:0007669"/>
    <property type="project" value="UniProtKB-KW"/>
</dbReference>
<feature type="domain" description="Helicase ATP-binding" evidence="12">
    <location>
        <begin position="325"/>
        <end position="502"/>
    </location>
</feature>
<dbReference type="PATRIC" id="fig|1316930.3.peg.239"/>
<evidence type="ECO:0000256" key="6">
    <source>
        <dbReference type="ARBA" id="ARBA00022747"/>
    </source>
</evidence>
<gene>
    <name evidence="13" type="ORF">K668_01150</name>
</gene>
<dbReference type="EMBL" id="CP005933">
    <property type="protein sequence ID" value="AIA33816.1"/>
    <property type="molecule type" value="Genomic_DNA"/>
</dbReference>
<keyword evidence="6 11" id="KW-0680">Restriction system</keyword>
<dbReference type="EC" id="3.1.21.3" evidence="11"/>
<evidence type="ECO:0000256" key="8">
    <source>
        <dbReference type="ARBA" id="ARBA00022801"/>
    </source>
</evidence>
<name>A0A059Y824_MYCBV</name>
<dbReference type="InterPro" id="IPR040980">
    <property type="entry name" value="SWI2_SNF2"/>
</dbReference>
<evidence type="ECO:0000256" key="10">
    <source>
        <dbReference type="ARBA" id="ARBA00023125"/>
    </source>
</evidence>
<dbReference type="InterPro" id="IPR055180">
    <property type="entry name" value="HsdR_RecA-like_helicase_dom_2"/>
</dbReference>
<dbReference type="InterPro" id="IPR014001">
    <property type="entry name" value="Helicase_ATP-bd"/>
</dbReference>
<evidence type="ECO:0000313" key="14">
    <source>
        <dbReference type="Proteomes" id="UP000027182"/>
    </source>
</evidence>